<gene>
    <name evidence="2" type="ORF">JR064_08140</name>
</gene>
<dbReference type="InterPro" id="IPR028098">
    <property type="entry name" value="Glyco_trans_4-like_N"/>
</dbReference>
<sequence length="371" mass="41335">MKILVVCKRQYSDKDLLEDRFGRLYELPRELARQGHSVRVCALSYRRRREEDVHEPDDLGVQWRSVNALPQGLLRHSQWLDTATSRWRPDVVWASSDMLQAVLAAQWAIKRDVPYVIDLYDNYESFGLSRLPGLSGAFRSACRRAHALTTVSRALAEYVRGGYQVACPVHVVVNGVNTEIFHPLDKRSSRAALGLPLDARLIGTAGALTSNRGISDLFDAFIQLAKGMQDLWLVHAGPTDRTVRRYLHPRIIDLGRLPQTEVPHALASLDVGIVCNRSSAFGRYCFPLKLHEMLAMRIPLVATALGDVAQVLGNHAPCLYEQGNVEMLADRISTQLAHPSVPAVRIPTWRDCAITLASALRITTAGTSTQM</sequence>
<dbReference type="SUPFAM" id="SSF53756">
    <property type="entry name" value="UDP-Glycosyltransferase/glycogen phosphorylase"/>
    <property type="match status" value="1"/>
</dbReference>
<dbReference type="InterPro" id="IPR050194">
    <property type="entry name" value="Glycosyltransferase_grp1"/>
</dbReference>
<keyword evidence="3" id="KW-1185">Reference proteome</keyword>
<comment type="caution">
    <text evidence="2">The sequence shown here is derived from an EMBL/GenBank/DDBJ whole genome shotgun (WGS) entry which is preliminary data.</text>
</comment>
<organism evidence="2 3">
    <name type="scientific">Xanthomonas bonasiae</name>
    <dbReference type="NCBI Taxonomy" id="2810351"/>
    <lineage>
        <taxon>Bacteria</taxon>
        <taxon>Pseudomonadati</taxon>
        <taxon>Pseudomonadota</taxon>
        <taxon>Gammaproteobacteria</taxon>
        <taxon>Lysobacterales</taxon>
        <taxon>Lysobacteraceae</taxon>
        <taxon>Xanthomonas</taxon>
    </lineage>
</organism>
<dbReference type="EMBL" id="JAFIWB010000006">
    <property type="protein sequence ID" value="MBN6102132.1"/>
    <property type="molecule type" value="Genomic_DNA"/>
</dbReference>
<feature type="domain" description="Glycosyltransferase subfamily 4-like N-terminal" evidence="1">
    <location>
        <begin position="24"/>
        <end position="179"/>
    </location>
</feature>
<evidence type="ECO:0000259" key="1">
    <source>
        <dbReference type="Pfam" id="PF13439"/>
    </source>
</evidence>
<dbReference type="Proteomes" id="UP000695802">
    <property type="component" value="Unassembled WGS sequence"/>
</dbReference>
<evidence type="ECO:0000313" key="2">
    <source>
        <dbReference type="EMBL" id="MBN6102132.1"/>
    </source>
</evidence>
<dbReference type="PANTHER" id="PTHR45947:SF3">
    <property type="entry name" value="SULFOQUINOVOSYL TRANSFERASE SQD2"/>
    <property type="match status" value="1"/>
</dbReference>
<dbReference type="Gene3D" id="3.40.50.2000">
    <property type="entry name" value="Glycogen Phosphorylase B"/>
    <property type="match status" value="2"/>
</dbReference>
<dbReference type="CDD" id="cd03801">
    <property type="entry name" value="GT4_PimA-like"/>
    <property type="match status" value="1"/>
</dbReference>
<dbReference type="Pfam" id="PF13439">
    <property type="entry name" value="Glyco_transf_4"/>
    <property type="match status" value="1"/>
</dbReference>
<dbReference type="PANTHER" id="PTHR45947">
    <property type="entry name" value="SULFOQUINOVOSYL TRANSFERASE SQD2"/>
    <property type="match status" value="1"/>
</dbReference>
<dbReference type="RefSeq" id="WP_206229390.1">
    <property type="nucleotide sequence ID" value="NZ_JAFIWB010000006.1"/>
</dbReference>
<name>A0ABS3B0M5_9XANT</name>
<protein>
    <submittedName>
        <fullName evidence="2">Glycosyltransferase family 4 protein</fullName>
    </submittedName>
</protein>
<evidence type="ECO:0000313" key="3">
    <source>
        <dbReference type="Proteomes" id="UP000695802"/>
    </source>
</evidence>
<dbReference type="Pfam" id="PF13692">
    <property type="entry name" value="Glyco_trans_1_4"/>
    <property type="match status" value="1"/>
</dbReference>
<accession>A0ABS3B0M5</accession>
<proteinExistence type="predicted"/>
<reference evidence="2 3" key="1">
    <citation type="submission" date="2021-02" db="EMBL/GenBank/DDBJ databases">
        <title>Taxonomically Unique Crown Gall-Associated Xanthomonas Stains Have Deficiency in Virulence Repertories.</title>
        <authorList>
            <person name="Mafakheri H."/>
            <person name="Taghavi S.M."/>
            <person name="Dimkic I."/>
            <person name="Nemanja K."/>
            <person name="Osdaghi E."/>
        </authorList>
    </citation>
    <scope>NUCLEOTIDE SEQUENCE [LARGE SCALE GENOMIC DNA]</scope>
    <source>
        <strain evidence="2 3">FX4</strain>
    </source>
</reference>